<comment type="caution">
    <text evidence="2">The sequence shown here is derived from an EMBL/GenBank/DDBJ whole genome shotgun (WGS) entry which is preliminary data.</text>
</comment>
<proteinExistence type="predicted"/>
<keyword evidence="2" id="KW-0251">Elongation factor</keyword>
<organism evidence="2 3">
    <name type="scientific">Autumnicola tepida</name>
    <dbReference type="NCBI Taxonomy" id="3075595"/>
    <lineage>
        <taxon>Bacteria</taxon>
        <taxon>Pseudomonadati</taxon>
        <taxon>Bacteroidota</taxon>
        <taxon>Flavobacteriia</taxon>
        <taxon>Flavobacteriales</taxon>
        <taxon>Flavobacteriaceae</taxon>
        <taxon>Autumnicola</taxon>
    </lineage>
</organism>
<accession>A0ABU3CB75</accession>
<keyword evidence="1" id="KW-0175">Coiled coil</keyword>
<dbReference type="Proteomes" id="UP001262889">
    <property type="component" value="Unassembled WGS sequence"/>
</dbReference>
<dbReference type="RefSeq" id="WP_311535204.1">
    <property type="nucleotide sequence ID" value="NZ_JAVRHQ010000014.1"/>
</dbReference>
<dbReference type="GO" id="GO:0003746">
    <property type="term" value="F:translation elongation factor activity"/>
    <property type="evidence" value="ECO:0007669"/>
    <property type="project" value="UniProtKB-KW"/>
</dbReference>
<sequence>MNKIKQKLYSSCEQYVEQRIERIKAAMNDLEEDLENETKSSAGDKYETGREMINLEWNKLSSQLQQFKMLNETLKNAKSRNASSEIQLGSLVKTNMANYFIAIPAGQLQVAGETYFSIGAGSPIAQLLLKKKAGENFSFNGKTNQIISVE</sequence>
<protein>
    <submittedName>
        <fullName evidence="2">Transcription elongation factor</fullName>
    </submittedName>
</protein>
<name>A0ABU3CB75_9FLAO</name>
<evidence type="ECO:0000313" key="2">
    <source>
        <dbReference type="EMBL" id="MDT0643584.1"/>
    </source>
</evidence>
<reference evidence="2 3" key="1">
    <citation type="submission" date="2023-09" db="EMBL/GenBank/DDBJ databases">
        <authorList>
            <person name="Rey-Velasco X."/>
        </authorList>
    </citation>
    <scope>NUCLEOTIDE SEQUENCE [LARGE SCALE GENOMIC DNA]</scope>
    <source>
        <strain evidence="2 3">F363</strain>
    </source>
</reference>
<keyword evidence="2" id="KW-0648">Protein biosynthesis</keyword>
<dbReference type="EMBL" id="JAVRHQ010000014">
    <property type="protein sequence ID" value="MDT0643584.1"/>
    <property type="molecule type" value="Genomic_DNA"/>
</dbReference>
<gene>
    <name evidence="2" type="ORF">RM553_12140</name>
</gene>
<evidence type="ECO:0000256" key="1">
    <source>
        <dbReference type="SAM" id="Coils"/>
    </source>
</evidence>
<keyword evidence="3" id="KW-1185">Reference proteome</keyword>
<evidence type="ECO:0000313" key="3">
    <source>
        <dbReference type="Proteomes" id="UP001262889"/>
    </source>
</evidence>
<feature type="coiled-coil region" evidence="1">
    <location>
        <begin position="13"/>
        <end position="80"/>
    </location>
</feature>